<evidence type="ECO:0000313" key="7">
    <source>
        <dbReference type="EMBL" id="QIK75032.1"/>
    </source>
</evidence>
<evidence type="ECO:0000256" key="1">
    <source>
        <dbReference type="ARBA" id="ARBA00001974"/>
    </source>
</evidence>
<sequence length="471" mass="50118">MTTLTTSPGTSLDQAAVDALGARFGGDLIGRDHPAYDTARQVWNGDIQRHPALIARCRGTADVRAAVRFARDQDLPASVRGGGHAVAGHAVVDDGLVIDLSAMTGTRVDPAARTIRVEGGSLQSDLDREAQAFGLAATGGFVSHTGIAGLTLGGGIGHLMRKLGLAIDSLRECDVVTAEGDLVTANAEQHPDLFWGLRGGGGNFGAVTSFTFDLQPLGPTVLAGLIAWPATQAPTVLAFLRDFIADAPDDLGLMANLRLAPPLPVFPPEVHGTPIVGLVVTWAGDIAAGEEHLRPLRALGTPLVDAIAPKPYVAHQKMLDPAVPHGRHYYWKSHRLGPLSDDVIAIICDHLSRISSPLSSVPIFSFGGAMARVPEDTTAFPHRDAAHDINIVASWLPEQAGEADRHRAWVRGFFDELAPHSRGVYVNFTSDDAAQRVASAYSPAQLKRLGRLKSTYDPTNFFRFNANIRPS</sequence>
<comment type="cofactor">
    <cofactor evidence="1">
        <name>FAD</name>
        <dbReference type="ChEBI" id="CHEBI:57692"/>
    </cofactor>
</comment>
<name>A0A6G7YDY6_9ACTN</name>
<gene>
    <name evidence="7" type="ORF">G7071_05910</name>
</gene>
<dbReference type="InterPro" id="IPR016169">
    <property type="entry name" value="FAD-bd_PCMH_sub2"/>
</dbReference>
<evidence type="ECO:0000259" key="6">
    <source>
        <dbReference type="PROSITE" id="PS51387"/>
    </source>
</evidence>
<proteinExistence type="inferred from homology"/>
<protein>
    <submittedName>
        <fullName evidence="7">FAD-binding oxidoreductase</fullName>
    </submittedName>
</protein>
<accession>A0A6G7YDY6</accession>
<reference evidence="7 8" key="1">
    <citation type="submission" date="2020-03" db="EMBL/GenBank/DDBJ databases">
        <title>Nocardioides sp. nov., isolated from fish.</title>
        <authorList>
            <person name="Hyun D.-W."/>
            <person name="Bae J.-W."/>
        </authorList>
    </citation>
    <scope>NUCLEOTIDE SEQUENCE [LARGE SCALE GENOMIC DNA]</scope>
    <source>
        <strain evidence="7 8">HDW12A</strain>
    </source>
</reference>
<evidence type="ECO:0000256" key="5">
    <source>
        <dbReference type="ARBA" id="ARBA00023002"/>
    </source>
</evidence>
<dbReference type="GO" id="GO:0071949">
    <property type="term" value="F:FAD binding"/>
    <property type="evidence" value="ECO:0007669"/>
    <property type="project" value="InterPro"/>
</dbReference>
<keyword evidence="8" id="KW-1185">Reference proteome</keyword>
<dbReference type="Gene3D" id="3.40.462.20">
    <property type="match status" value="1"/>
</dbReference>
<dbReference type="Pfam" id="PF01565">
    <property type="entry name" value="FAD_binding_4"/>
    <property type="match status" value="1"/>
</dbReference>
<dbReference type="InterPro" id="IPR050416">
    <property type="entry name" value="FAD-linked_Oxidoreductase"/>
</dbReference>
<dbReference type="Proteomes" id="UP000502035">
    <property type="component" value="Chromosome"/>
</dbReference>
<evidence type="ECO:0000256" key="4">
    <source>
        <dbReference type="ARBA" id="ARBA00022827"/>
    </source>
</evidence>
<dbReference type="PANTHER" id="PTHR42973:SF39">
    <property type="entry name" value="FAD-BINDING PCMH-TYPE DOMAIN-CONTAINING PROTEIN"/>
    <property type="match status" value="1"/>
</dbReference>
<evidence type="ECO:0000256" key="3">
    <source>
        <dbReference type="ARBA" id="ARBA00022630"/>
    </source>
</evidence>
<dbReference type="PROSITE" id="PS51387">
    <property type="entry name" value="FAD_PCMH"/>
    <property type="match status" value="1"/>
</dbReference>
<keyword evidence="3" id="KW-0285">Flavoprotein</keyword>
<feature type="domain" description="FAD-binding PCMH-type" evidence="6">
    <location>
        <begin position="47"/>
        <end position="217"/>
    </location>
</feature>
<dbReference type="SUPFAM" id="SSF56176">
    <property type="entry name" value="FAD-binding/transporter-associated domain-like"/>
    <property type="match status" value="1"/>
</dbReference>
<dbReference type="InterPro" id="IPR036318">
    <property type="entry name" value="FAD-bd_PCMH-like_sf"/>
</dbReference>
<dbReference type="Gene3D" id="3.30.465.10">
    <property type="match status" value="1"/>
</dbReference>
<organism evidence="7 8">
    <name type="scientific">Nocardioides piscis</name>
    <dbReference type="NCBI Taxonomy" id="2714938"/>
    <lineage>
        <taxon>Bacteria</taxon>
        <taxon>Bacillati</taxon>
        <taxon>Actinomycetota</taxon>
        <taxon>Actinomycetes</taxon>
        <taxon>Propionibacteriales</taxon>
        <taxon>Nocardioidaceae</taxon>
        <taxon>Nocardioides</taxon>
    </lineage>
</organism>
<evidence type="ECO:0000256" key="2">
    <source>
        <dbReference type="ARBA" id="ARBA00005466"/>
    </source>
</evidence>
<dbReference type="RefSeq" id="WP_166316108.1">
    <property type="nucleotide sequence ID" value="NZ_CP049866.1"/>
</dbReference>
<dbReference type="AlphaFoldDB" id="A0A6G7YDY6"/>
<dbReference type="PANTHER" id="PTHR42973">
    <property type="entry name" value="BINDING OXIDOREDUCTASE, PUTATIVE (AFU_ORTHOLOGUE AFUA_1G17690)-RELATED"/>
    <property type="match status" value="1"/>
</dbReference>
<dbReference type="GO" id="GO:0016491">
    <property type="term" value="F:oxidoreductase activity"/>
    <property type="evidence" value="ECO:0007669"/>
    <property type="project" value="UniProtKB-KW"/>
</dbReference>
<dbReference type="InterPro" id="IPR012951">
    <property type="entry name" value="BBE"/>
</dbReference>
<dbReference type="InterPro" id="IPR016166">
    <property type="entry name" value="FAD-bd_PCMH"/>
</dbReference>
<keyword evidence="5" id="KW-0560">Oxidoreductase</keyword>
<keyword evidence="4" id="KW-0274">FAD</keyword>
<dbReference type="KEGG" id="npi:G7071_05910"/>
<evidence type="ECO:0000313" key="8">
    <source>
        <dbReference type="Proteomes" id="UP000502035"/>
    </source>
</evidence>
<comment type="similarity">
    <text evidence="2">Belongs to the oxygen-dependent FAD-linked oxidoreductase family.</text>
</comment>
<dbReference type="Gene3D" id="3.30.43.10">
    <property type="entry name" value="Uridine Diphospho-n-acetylenolpyruvylglucosamine Reductase, domain 2"/>
    <property type="match status" value="1"/>
</dbReference>
<dbReference type="Pfam" id="PF08031">
    <property type="entry name" value="BBE"/>
    <property type="match status" value="1"/>
</dbReference>
<dbReference type="InterPro" id="IPR016167">
    <property type="entry name" value="FAD-bd_PCMH_sub1"/>
</dbReference>
<dbReference type="EMBL" id="CP049866">
    <property type="protein sequence ID" value="QIK75032.1"/>
    <property type="molecule type" value="Genomic_DNA"/>
</dbReference>
<dbReference type="InterPro" id="IPR006094">
    <property type="entry name" value="Oxid_FAD_bind_N"/>
</dbReference>